<accession>A0A3G8JSZ9</accession>
<organism evidence="3 4">
    <name type="scientific">Gordonia insulae</name>
    <dbReference type="NCBI Taxonomy" id="2420509"/>
    <lineage>
        <taxon>Bacteria</taxon>
        <taxon>Bacillati</taxon>
        <taxon>Actinomycetota</taxon>
        <taxon>Actinomycetes</taxon>
        <taxon>Mycobacteriales</taxon>
        <taxon>Gordoniaceae</taxon>
        <taxon>Gordonia</taxon>
    </lineage>
</organism>
<keyword evidence="1" id="KW-0812">Transmembrane</keyword>
<name>A0A3G8JSZ9_9ACTN</name>
<feature type="domain" description="DUF8020" evidence="2">
    <location>
        <begin position="59"/>
        <end position="127"/>
    </location>
</feature>
<dbReference type="AlphaFoldDB" id="A0A3G8JSZ9"/>
<protein>
    <recommendedName>
        <fullName evidence="2">DUF8020 domain-containing protein</fullName>
    </recommendedName>
</protein>
<reference evidence="3 4" key="1">
    <citation type="submission" date="2018-11" db="EMBL/GenBank/DDBJ databases">
        <title>Gordonia insulae sp. nov., isolated from an island soil.</title>
        <authorList>
            <person name="Kim Y.S."/>
            <person name="Kim S.B."/>
        </authorList>
    </citation>
    <scope>NUCLEOTIDE SEQUENCE [LARGE SCALE GENOMIC DNA]</scope>
    <source>
        <strain evidence="3 4">MMS17-SY073</strain>
    </source>
</reference>
<keyword evidence="1" id="KW-0472">Membrane</keyword>
<dbReference type="EMBL" id="CP033972">
    <property type="protein sequence ID" value="AZG47855.1"/>
    <property type="molecule type" value="Genomic_DNA"/>
</dbReference>
<evidence type="ECO:0000313" key="4">
    <source>
        <dbReference type="Proteomes" id="UP000271469"/>
    </source>
</evidence>
<evidence type="ECO:0000256" key="1">
    <source>
        <dbReference type="SAM" id="Phobius"/>
    </source>
</evidence>
<dbReference type="InterPro" id="IPR058333">
    <property type="entry name" value="DUF8020"/>
</dbReference>
<feature type="transmembrane region" description="Helical" evidence="1">
    <location>
        <begin position="219"/>
        <end position="238"/>
    </location>
</feature>
<feature type="transmembrane region" description="Helical" evidence="1">
    <location>
        <begin position="183"/>
        <end position="207"/>
    </location>
</feature>
<keyword evidence="1" id="KW-1133">Transmembrane helix</keyword>
<proteinExistence type="predicted"/>
<dbReference type="Pfam" id="PF26059">
    <property type="entry name" value="DUF8020"/>
    <property type="match status" value="1"/>
</dbReference>
<dbReference type="Proteomes" id="UP000271469">
    <property type="component" value="Chromosome"/>
</dbReference>
<evidence type="ECO:0000259" key="2">
    <source>
        <dbReference type="Pfam" id="PF26059"/>
    </source>
</evidence>
<dbReference type="RefSeq" id="WP_331852581.1">
    <property type="nucleotide sequence ID" value="NZ_CP033972.1"/>
</dbReference>
<evidence type="ECO:0000313" key="3">
    <source>
        <dbReference type="EMBL" id="AZG47855.1"/>
    </source>
</evidence>
<sequence>MPTEPTDPKDWPMFTFRRTGSTRRSSALQLRVLAIISLAIAAITAFAGSVQAAPAQAGPVTYDVSKTADSMSLTVHNGTISTGNGMLVIRNNAGAEKFRMPLNYRMEYRQFPIDARTAGKTATLVPSRDVSRSTVLDPAQVEPVRAAAAAKQSDAPRTKRERDDQALARFNQELSAGMSISSIVGTLLGALVGAVAGCLLGLPLAGLGCLPGIPLGASLGGLAGIALGGGGSLIYSAINYFNTINSPFVPPRR</sequence>
<gene>
    <name evidence="3" type="ORF">D7316_04467</name>
</gene>
<dbReference type="KEGG" id="gom:D7316_04467"/>
<keyword evidence="4" id="KW-1185">Reference proteome</keyword>